<accession>A0A2X3C9H5</accession>
<reference evidence="1 2" key="1">
    <citation type="submission" date="2018-06" db="EMBL/GenBank/DDBJ databases">
        <authorList>
            <consortium name="Pathogen Informatics"/>
            <person name="Doyle S."/>
        </authorList>
    </citation>
    <scope>NUCLEOTIDE SEQUENCE [LARGE SCALE GENOMIC DNA]</scope>
    <source>
        <strain evidence="1 2">NCTC9128</strain>
    </source>
</reference>
<dbReference type="EMBL" id="UAWN01000005">
    <property type="protein sequence ID" value="SQC09601.1"/>
    <property type="molecule type" value="Genomic_DNA"/>
</dbReference>
<evidence type="ECO:0000313" key="2">
    <source>
        <dbReference type="Proteomes" id="UP000251088"/>
    </source>
</evidence>
<evidence type="ECO:0000313" key="1">
    <source>
        <dbReference type="EMBL" id="SQC09601.1"/>
    </source>
</evidence>
<sequence>MGKRFIDQRRLYRFAGGVGGVKNAPMAVPPFAREMIALFAIGLDLGVKQHSLIDKPLDGMIGRCWRRR</sequence>
<proteinExistence type="predicted"/>
<protein>
    <submittedName>
        <fullName evidence="1">Uncharacterized protein</fullName>
    </submittedName>
</protein>
<name>A0A2X3C9H5_KLEPN</name>
<organism evidence="1 2">
    <name type="scientific">Klebsiella pneumoniae</name>
    <dbReference type="NCBI Taxonomy" id="573"/>
    <lineage>
        <taxon>Bacteria</taxon>
        <taxon>Pseudomonadati</taxon>
        <taxon>Pseudomonadota</taxon>
        <taxon>Gammaproteobacteria</taxon>
        <taxon>Enterobacterales</taxon>
        <taxon>Enterobacteriaceae</taxon>
        <taxon>Klebsiella/Raoultella group</taxon>
        <taxon>Klebsiella</taxon>
        <taxon>Klebsiella pneumoniae complex</taxon>
    </lineage>
</organism>
<gene>
    <name evidence="1" type="ORF">NCTC9128_01572</name>
</gene>
<dbReference type="Proteomes" id="UP000251088">
    <property type="component" value="Unassembled WGS sequence"/>
</dbReference>
<dbReference type="AlphaFoldDB" id="A0A2X3C9H5"/>